<feature type="domain" description="Xaa-Pro dipeptidyl-peptidase C-terminal" evidence="2">
    <location>
        <begin position="289"/>
        <end position="540"/>
    </location>
</feature>
<dbReference type="GO" id="GO:0016787">
    <property type="term" value="F:hydrolase activity"/>
    <property type="evidence" value="ECO:0007669"/>
    <property type="project" value="UniProtKB-KW"/>
</dbReference>
<dbReference type="PANTHER" id="PTHR43056">
    <property type="entry name" value="PEPTIDASE S9 PROLYL OLIGOPEPTIDASE"/>
    <property type="match status" value="1"/>
</dbReference>
<evidence type="ECO:0000256" key="1">
    <source>
        <dbReference type="ARBA" id="ARBA00022801"/>
    </source>
</evidence>
<dbReference type="EMBL" id="JBHUMP010000012">
    <property type="protein sequence ID" value="MFD2740646.1"/>
    <property type="molecule type" value="Genomic_DNA"/>
</dbReference>
<dbReference type="InterPro" id="IPR013736">
    <property type="entry name" value="Xaa-Pro_dipept_C"/>
</dbReference>
<dbReference type="InterPro" id="IPR005674">
    <property type="entry name" value="CocE/Ser_esterase"/>
</dbReference>
<proteinExistence type="predicted"/>
<dbReference type="InterPro" id="IPR008979">
    <property type="entry name" value="Galactose-bd-like_sf"/>
</dbReference>
<evidence type="ECO:0000313" key="4">
    <source>
        <dbReference type="Proteomes" id="UP001597474"/>
    </source>
</evidence>
<comment type="caution">
    <text evidence="3">The sequence shown here is derived from an EMBL/GenBank/DDBJ whole genome shotgun (WGS) entry which is preliminary data.</text>
</comment>
<dbReference type="RefSeq" id="WP_386375183.1">
    <property type="nucleotide sequence ID" value="NZ_JBHUMP010000012.1"/>
</dbReference>
<keyword evidence="1 3" id="KW-0378">Hydrolase</keyword>
<dbReference type="InterPro" id="IPR029058">
    <property type="entry name" value="AB_hydrolase_fold"/>
</dbReference>
<accession>A0ABW5U6L5</accession>
<keyword evidence="4" id="KW-1185">Reference proteome</keyword>
<reference evidence="4" key="1">
    <citation type="journal article" date="2019" name="Int. J. Syst. Evol. Microbiol.">
        <title>The Global Catalogue of Microorganisms (GCM) 10K type strain sequencing project: providing services to taxonomists for standard genome sequencing and annotation.</title>
        <authorList>
            <consortium name="The Broad Institute Genomics Platform"/>
            <consortium name="The Broad Institute Genome Sequencing Center for Infectious Disease"/>
            <person name="Wu L."/>
            <person name="Ma J."/>
        </authorList>
    </citation>
    <scope>NUCLEOTIDE SEQUENCE [LARGE SCALE GENOMIC DNA]</scope>
    <source>
        <strain evidence="4">TISTR 2562</strain>
    </source>
</reference>
<dbReference type="InterPro" id="IPR000383">
    <property type="entry name" value="Xaa-Pro-like_dom"/>
</dbReference>
<gene>
    <name evidence="3" type="ORF">ACFSUD_13750</name>
</gene>
<dbReference type="Gene3D" id="3.40.50.1820">
    <property type="entry name" value="alpha/beta hydrolase"/>
    <property type="match status" value="2"/>
</dbReference>
<evidence type="ECO:0000313" key="3">
    <source>
        <dbReference type="EMBL" id="MFD2740646.1"/>
    </source>
</evidence>
<evidence type="ECO:0000259" key="2">
    <source>
        <dbReference type="SMART" id="SM00939"/>
    </source>
</evidence>
<protein>
    <submittedName>
        <fullName evidence="3">CocE/NonD family hydrolase</fullName>
    </submittedName>
</protein>
<dbReference type="InterPro" id="IPR050585">
    <property type="entry name" value="Xaa-Pro_dipeptidyl-ppase/CocE"/>
</dbReference>
<dbReference type="SUPFAM" id="SSF49785">
    <property type="entry name" value="Galactose-binding domain-like"/>
    <property type="match status" value="1"/>
</dbReference>
<organism evidence="3 4">
    <name type="scientific">Sulfitobacter aestuarii</name>
    <dbReference type="NCBI Taxonomy" id="2161676"/>
    <lineage>
        <taxon>Bacteria</taxon>
        <taxon>Pseudomonadati</taxon>
        <taxon>Pseudomonadota</taxon>
        <taxon>Alphaproteobacteria</taxon>
        <taxon>Rhodobacterales</taxon>
        <taxon>Roseobacteraceae</taxon>
        <taxon>Sulfitobacter</taxon>
    </lineage>
</organism>
<dbReference type="Proteomes" id="UP001597474">
    <property type="component" value="Unassembled WGS sequence"/>
</dbReference>
<dbReference type="SUPFAM" id="SSF53474">
    <property type="entry name" value="alpha/beta-Hydrolases"/>
    <property type="match status" value="1"/>
</dbReference>
<dbReference type="Pfam" id="PF02129">
    <property type="entry name" value="Peptidase_S15"/>
    <property type="match status" value="1"/>
</dbReference>
<dbReference type="Gene3D" id="2.60.120.260">
    <property type="entry name" value="Galactose-binding domain-like"/>
    <property type="match status" value="1"/>
</dbReference>
<sequence length="658" mass="73176">MTDETLCEIQHDRDMGITLPDGTRLSARVWMPCDADTHPVPAILEYLPYRKSDGTAARDAGMHPWFAERGYACLRVDRRGCGESEGLFDDEYSEQELQDGEDVIAWIAAQPWCSGAVGMQGISWGGFNGLQIAARAPKALKAVVTIGSTVDRYADDVHYKGGVQHSDNISWAATVLSWFSMPPDPALVGEDWRAIWLERLENTPPLARTWAQHRDRDAYWKHGSVCEDYAAIKAAVLAFGGLHDGYRNTMRHLVENLDAPVKGVAGPWGHKYPHVSNIGPSIGYLQEALRWWDRWLKGIENGAEEDPAWRAYVMQSAHPDPAADHREGRWITARSLPAPDVALEELVLGRDLAGALPARIDPDLRHGEQCGEFFTFGFGPGELPDDQQPDDARSACFDGGPLAVGRDITGRPRLRLRLSADRPRAQLVVRLCDLRPDGSSMLISMGLLDLRNRNGFETKEDLTPGADVEVTLSLDETAYHLPAGHRLRLAVAGSYWPYAWPEPQAAALTLESGTLELPLRAPSEGDEWHFPPPVSAPARRSRILRAGHDEKRRETDPDSGIITLTIASDHGRIEDLETGLITESAVRETWRIDPADPAQAEAEIEWQRGFGRGDWLVTTQAHTRMTGGPEHFDIQQTLIAREGSEILFERTWDHQVPR</sequence>
<name>A0ABW5U6L5_9RHOB</name>
<dbReference type="PANTHER" id="PTHR43056:SF10">
    <property type="entry name" value="COCE_NOND FAMILY, PUTATIVE (AFU_ORTHOLOGUE AFUA_7G00600)-RELATED"/>
    <property type="match status" value="1"/>
</dbReference>
<dbReference type="SMART" id="SM00939">
    <property type="entry name" value="PepX_C"/>
    <property type="match status" value="1"/>
</dbReference>
<dbReference type="Pfam" id="PF08530">
    <property type="entry name" value="PepX_C"/>
    <property type="match status" value="1"/>
</dbReference>
<dbReference type="NCBIfam" id="TIGR00976">
    <property type="entry name" value="CocE_NonD"/>
    <property type="match status" value="1"/>
</dbReference>